<organism evidence="2 3">
    <name type="scientific">Parnassius apollo</name>
    <name type="common">Apollo butterfly</name>
    <name type="synonym">Papilio apollo</name>
    <dbReference type="NCBI Taxonomy" id="110799"/>
    <lineage>
        <taxon>Eukaryota</taxon>
        <taxon>Metazoa</taxon>
        <taxon>Ecdysozoa</taxon>
        <taxon>Arthropoda</taxon>
        <taxon>Hexapoda</taxon>
        <taxon>Insecta</taxon>
        <taxon>Pterygota</taxon>
        <taxon>Neoptera</taxon>
        <taxon>Endopterygota</taxon>
        <taxon>Lepidoptera</taxon>
        <taxon>Glossata</taxon>
        <taxon>Ditrysia</taxon>
        <taxon>Papilionoidea</taxon>
        <taxon>Papilionidae</taxon>
        <taxon>Parnassiinae</taxon>
        <taxon>Parnassini</taxon>
        <taxon>Parnassius</taxon>
        <taxon>Parnassius</taxon>
    </lineage>
</organism>
<protein>
    <submittedName>
        <fullName evidence="2">(apollo) hypothetical protein</fullName>
    </submittedName>
</protein>
<feature type="domain" description="SAP" evidence="1">
    <location>
        <begin position="3"/>
        <end position="37"/>
    </location>
</feature>
<evidence type="ECO:0000313" key="3">
    <source>
        <dbReference type="Proteomes" id="UP000691718"/>
    </source>
</evidence>
<evidence type="ECO:0000313" key="2">
    <source>
        <dbReference type="EMBL" id="CAG4933233.1"/>
    </source>
</evidence>
<dbReference type="OrthoDB" id="261614at2759"/>
<dbReference type="SMART" id="SM00513">
    <property type="entry name" value="SAP"/>
    <property type="match status" value="1"/>
</dbReference>
<proteinExistence type="predicted"/>
<keyword evidence="3" id="KW-1185">Reference proteome</keyword>
<accession>A0A8S3W057</accession>
<dbReference type="EMBL" id="CAJQZP010000023">
    <property type="protein sequence ID" value="CAG4933233.1"/>
    <property type="molecule type" value="Genomic_DNA"/>
</dbReference>
<dbReference type="InterPro" id="IPR003034">
    <property type="entry name" value="SAP_dom"/>
</dbReference>
<dbReference type="Proteomes" id="UP000691718">
    <property type="component" value="Unassembled WGS sequence"/>
</dbReference>
<dbReference type="PROSITE" id="PS50800">
    <property type="entry name" value="SAP"/>
    <property type="match status" value="1"/>
</dbReference>
<dbReference type="AlphaFoldDB" id="A0A8S3W057"/>
<name>A0A8S3W057_PARAO</name>
<comment type="caution">
    <text evidence="2">The sequence shown here is derived from an EMBL/GenBank/DDBJ whole genome shotgun (WGS) entry which is preliminary data.</text>
</comment>
<evidence type="ECO:0000259" key="1">
    <source>
        <dbReference type="PROSITE" id="PS50800"/>
    </source>
</evidence>
<sequence length="82" mass="9661">MDYGQRKVAELKIELKKRGAKVTGTKEKLIERLNDYDRNNNFKSNENDNSHLLNEFIYYSSYDLYNLIDCTVASEVVNHEKL</sequence>
<dbReference type="Pfam" id="PF02037">
    <property type="entry name" value="SAP"/>
    <property type="match status" value="1"/>
</dbReference>
<reference evidence="2" key="1">
    <citation type="submission" date="2021-04" db="EMBL/GenBank/DDBJ databases">
        <authorList>
            <person name="Tunstrom K."/>
        </authorList>
    </citation>
    <scope>NUCLEOTIDE SEQUENCE</scope>
</reference>
<gene>
    <name evidence="2" type="ORF">PAPOLLO_LOCUS640</name>
</gene>